<evidence type="ECO:0008006" key="3">
    <source>
        <dbReference type="Google" id="ProtNLM"/>
    </source>
</evidence>
<reference evidence="1 2" key="1">
    <citation type="journal article" date="2019" name="Int. J. Syst. Evol. Microbiol.">
        <title>The Global Catalogue of Microorganisms (GCM) 10K type strain sequencing project: providing services to taxonomists for standard genome sequencing and annotation.</title>
        <authorList>
            <consortium name="The Broad Institute Genomics Platform"/>
            <consortium name="The Broad Institute Genome Sequencing Center for Infectious Disease"/>
            <person name="Wu L."/>
            <person name="Ma J."/>
        </authorList>
    </citation>
    <scope>NUCLEOTIDE SEQUENCE [LARGE SCALE GENOMIC DNA]</scope>
    <source>
        <strain evidence="1 2">JCM 3272</strain>
    </source>
</reference>
<accession>A0ABN3G8S5</accession>
<dbReference type="Proteomes" id="UP001501444">
    <property type="component" value="Unassembled WGS sequence"/>
</dbReference>
<evidence type="ECO:0000313" key="1">
    <source>
        <dbReference type="EMBL" id="GAA2346584.1"/>
    </source>
</evidence>
<dbReference type="SUPFAM" id="SSF53098">
    <property type="entry name" value="Ribonuclease H-like"/>
    <property type="match status" value="1"/>
</dbReference>
<protein>
    <recommendedName>
        <fullName evidence="3">RuvC-like resolvase</fullName>
    </recommendedName>
</protein>
<gene>
    <name evidence="1" type="ORF">GCM10010170_033470</name>
</gene>
<name>A0ABN3G8S5_9ACTN</name>
<keyword evidence="2" id="KW-1185">Reference proteome</keyword>
<dbReference type="InterPro" id="IPR012337">
    <property type="entry name" value="RNaseH-like_sf"/>
</dbReference>
<organism evidence="1 2">
    <name type="scientific">Dactylosporangium salmoneum</name>
    <dbReference type="NCBI Taxonomy" id="53361"/>
    <lineage>
        <taxon>Bacteria</taxon>
        <taxon>Bacillati</taxon>
        <taxon>Actinomycetota</taxon>
        <taxon>Actinomycetes</taxon>
        <taxon>Micromonosporales</taxon>
        <taxon>Micromonosporaceae</taxon>
        <taxon>Dactylosporangium</taxon>
    </lineage>
</organism>
<comment type="caution">
    <text evidence="1">The sequence shown here is derived from an EMBL/GenBank/DDBJ whole genome shotgun (WGS) entry which is preliminary data.</text>
</comment>
<dbReference type="Gene3D" id="3.30.420.10">
    <property type="entry name" value="Ribonuclease H-like superfamily/Ribonuclease H"/>
    <property type="match status" value="1"/>
</dbReference>
<evidence type="ECO:0000313" key="2">
    <source>
        <dbReference type="Proteomes" id="UP001501444"/>
    </source>
</evidence>
<sequence>MTLPLPLTLPGVATTVTPGPAPTVRGLDFSLTSTGVAGNTGWADTLKPPAKLRGHDRMAWLLERVADHCRGVDLVVVEGPSYGNQGAQRQSGHHERAGLWWMATHALWKAGIPVAVAPPASVKKFATGSGNAAKDAMVLAAARRFPWFDGDNNACDALWLCAAGAAWLGVPMVDLPKAQLTALDGIDWPGGIEPLERAA</sequence>
<dbReference type="EMBL" id="BAAARV010000025">
    <property type="protein sequence ID" value="GAA2346584.1"/>
    <property type="molecule type" value="Genomic_DNA"/>
</dbReference>
<dbReference type="InterPro" id="IPR036397">
    <property type="entry name" value="RNaseH_sf"/>
</dbReference>
<proteinExistence type="predicted"/>
<dbReference type="RefSeq" id="WP_344613297.1">
    <property type="nucleotide sequence ID" value="NZ_BAAARV010000025.1"/>
</dbReference>